<keyword evidence="3" id="KW-0548">Nucleotidyltransferase</keyword>
<dbReference type="InterPro" id="IPR043502">
    <property type="entry name" value="DNA/RNA_pol_sf"/>
</dbReference>
<name>A0A397TYT3_9GLOM</name>
<reference evidence="6 7" key="1">
    <citation type="submission" date="2018-06" db="EMBL/GenBank/DDBJ databases">
        <title>Comparative genomics reveals the genomic features of Rhizophagus irregularis, R. cerebriforme, R. diaphanum and Gigaspora rosea, and their symbiotic lifestyle signature.</title>
        <authorList>
            <person name="Morin E."/>
            <person name="San Clemente H."/>
            <person name="Chen E.C.H."/>
            <person name="De La Providencia I."/>
            <person name="Hainaut M."/>
            <person name="Kuo A."/>
            <person name="Kohler A."/>
            <person name="Murat C."/>
            <person name="Tang N."/>
            <person name="Roy S."/>
            <person name="Loubradou J."/>
            <person name="Henrissat B."/>
            <person name="Grigoriev I.V."/>
            <person name="Corradi N."/>
            <person name="Roux C."/>
            <person name="Martin F.M."/>
        </authorList>
    </citation>
    <scope>NUCLEOTIDE SEQUENCE [LARGE SCALE GENOMIC DNA]</scope>
    <source>
        <strain evidence="6 7">DAOM 194757</strain>
    </source>
</reference>
<dbReference type="EMBL" id="QKWP01002663">
    <property type="protein sequence ID" value="RIB02541.1"/>
    <property type="molecule type" value="Genomic_DNA"/>
</dbReference>
<dbReference type="GO" id="GO:0003887">
    <property type="term" value="F:DNA-directed DNA polymerase activity"/>
    <property type="evidence" value="ECO:0007669"/>
    <property type="project" value="UniProtKB-KW"/>
</dbReference>
<proteinExistence type="predicted"/>
<evidence type="ECO:0000259" key="5">
    <source>
        <dbReference type="Pfam" id="PF00136"/>
    </source>
</evidence>
<feature type="domain" description="DNA-directed DNA polymerase family B multifunctional" evidence="5">
    <location>
        <begin position="246"/>
        <end position="339"/>
    </location>
</feature>
<evidence type="ECO:0000256" key="1">
    <source>
        <dbReference type="ARBA" id="ARBA00012417"/>
    </source>
</evidence>
<dbReference type="GO" id="GO:0000166">
    <property type="term" value="F:nucleotide binding"/>
    <property type="evidence" value="ECO:0007669"/>
    <property type="project" value="InterPro"/>
</dbReference>
<dbReference type="SUPFAM" id="SSF56672">
    <property type="entry name" value="DNA/RNA polymerases"/>
    <property type="match status" value="1"/>
</dbReference>
<dbReference type="InterPro" id="IPR006134">
    <property type="entry name" value="DNA-dir_DNA_pol_B_multi_dom"/>
</dbReference>
<evidence type="ECO:0000256" key="3">
    <source>
        <dbReference type="ARBA" id="ARBA00022695"/>
    </source>
</evidence>
<keyword evidence="7" id="KW-1185">Reference proteome</keyword>
<evidence type="ECO:0000313" key="6">
    <source>
        <dbReference type="EMBL" id="RIB02541.1"/>
    </source>
</evidence>
<comment type="caution">
    <text evidence="6">The sequence shown here is derived from an EMBL/GenBank/DDBJ whole genome shotgun (WGS) entry which is preliminary data.</text>
</comment>
<dbReference type="AlphaFoldDB" id="A0A397TYT3"/>
<accession>A0A397TYT3</accession>
<evidence type="ECO:0000313" key="7">
    <source>
        <dbReference type="Proteomes" id="UP000266673"/>
    </source>
</evidence>
<keyword evidence="4" id="KW-0239">DNA-directed DNA polymerase</keyword>
<dbReference type="Gene3D" id="1.10.287.690">
    <property type="entry name" value="Helix hairpin bin"/>
    <property type="match status" value="1"/>
</dbReference>
<dbReference type="Gene3D" id="3.90.1600.10">
    <property type="entry name" value="Palm domain of DNA polymerase"/>
    <property type="match status" value="1"/>
</dbReference>
<evidence type="ECO:0000256" key="4">
    <source>
        <dbReference type="ARBA" id="ARBA00022932"/>
    </source>
</evidence>
<protein>
    <recommendedName>
        <fullName evidence="1">DNA-directed DNA polymerase</fullName>
        <ecNumber evidence="1">2.7.7.7</ecNumber>
    </recommendedName>
</protein>
<dbReference type="GO" id="GO:0003677">
    <property type="term" value="F:DNA binding"/>
    <property type="evidence" value="ECO:0007669"/>
    <property type="project" value="InterPro"/>
</dbReference>
<gene>
    <name evidence="6" type="ORF">C2G38_2227554</name>
</gene>
<sequence length="362" mass="42252">MEQQYFGKEIYQNTDLLTDIKDWSYEKFLTLKTTLRNSSKHYCSNGTDEILGRYNSLQWIKSGGWRSCKDNFIFSLKNGTIQSSILNRIKADYSSEAIYCLGGDHDIWIDHHSYKKMQKYQFDRLNINNRNIKVNPIEKQTCKYFYVQGKIDFPYILNDNSDNLKCMFVYVLAIKFKNDKLLLSEFATKLFKLCQIDYQKCFDAMSNLSVLEKYAIDLAYYCSIDTLRLQELLIIRNIVGDYMQLAKISSIIVIVPYEGALVLEKKNSNKPVGVLDFGSMYSNAIIEKNISTDTCININFTNSNLNIVIDNGKIYSKFISQENRIGLMPLMCKELLQLRFLKFKSNQILDQFEFDQIKLILI</sequence>
<dbReference type="Proteomes" id="UP000266673">
    <property type="component" value="Unassembled WGS sequence"/>
</dbReference>
<dbReference type="InterPro" id="IPR023211">
    <property type="entry name" value="DNA_pol_palm_dom_sf"/>
</dbReference>
<evidence type="ECO:0000256" key="2">
    <source>
        <dbReference type="ARBA" id="ARBA00022679"/>
    </source>
</evidence>
<dbReference type="EC" id="2.7.7.7" evidence="1"/>
<keyword evidence="2" id="KW-0808">Transferase</keyword>
<organism evidence="6 7">
    <name type="scientific">Gigaspora rosea</name>
    <dbReference type="NCBI Taxonomy" id="44941"/>
    <lineage>
        <taxon>Eukaryota</taxon>
        <taxon>Fungi</taxon>
        <taxon>Fungi incertae sedis</taxon>
        <taxon>Mucoromycota</taxon>
        <taxon>Glomeromycotina</taxon>
        <taxon>Glomeromycetes</taxon>
        <taxon>Diversisporales</taxon>
        <taxon>Gigasporaceae</taxon>
        <taxon>Gigaspora</taxon>
    </lineage>
</organism>
<dbReference type="Pfam" id="PF00136">
    <property type="entry name" value="DNA_pol_B"/>
    <property type="match status" value="1"/>
</dbReference>